<protein>
    <submittedName>
        <fullName evidence="1">DUF6586 family protein</fullName>
    </submittedName>
</protein>
<gene>
    <name evidence="1" type="ORF">ACFQ2X_14310</name>
</gene>
<dbReference type="Proteomes" id="UP001597264">
    <property type="component" value="Unassembled WGS sequence"/>
</dbReference>
<reference evidence="2" key="1">
    <citation type="journal article" date="2019" name="Int. J. Syst. Evol. Microbiol.">
        <title>The Global Catalogue of Microorganisms (GCM) 10K type strain sequencing project: providing services to taxonomists for standard genome sequencing and annotation.</title>
        <authorList>
            <consortium name="The Broad Institute Genomics Platform"/>
            <consortium name="The Broad Institute Genome Sequencing Center for Infectious Disease"/>
            <person name="Wu L."/>
            <person name="Ma J."/>
        </authorList>
    </citation>
    <scope>NUCLEOTIDE SEQUENCE [LARGE SCALE GENOMIC DNA]</scope>
    <source>
        <strain evidence="2">CCUG 54356</strain>
    </source>
</reference>
<proteinExistence type="predicted"/>
<dbReference type="Pfam" id="PF20227">
    <property type="entry name" value="DUF6586"/>
    <property type="match status" value="1"/>
</dbReference>
<name>A0ABW3UDU6_9GAMM</name>
<organism evidence="1 2">
    <name type="scientific">Microbulbifer celer</name>
    <dbReference type="NCBI Taxonomy" id="435905"/>
    <lineage>
        <taxon>Bacteria</taxon>
        <taxon>Pseudomonadati</taxon>
        <taxon>Pseudomonadota</taxon>
        <taxon>Gammaproteobacteria</taxon>
        <taxon>Cellvibrionales</taxon>
        <taxon>Microbulbiferaceae</taxon>
        <taxon>Microbulbifer</taxon>
    </lineage>
</organism>
<sequence length="175" mass="18837">MSNPYTGTVASAVRKSQLLLASASTLQEASGAGNMLERQALIEGAVLQLWRAFRAFLAEQSHQLQLGVEPETARDLGRYAEAANKVSAEVTELCNLADNPDSWVVALQSAWRGLLIPGQSPLTAAGAQRSSAVNLIPMAELRDDPAAALTAESVLEWQQALIELVTRQRAQGQEW</sequence>
<accession>A0ABW3UDU6</accession>
<dbReference type="RefSeq" id="WP_230438899.1">
    <property type="nucleotide sequence ID" value="NZ_CP087715.1"/>
</dbReference>
<comment type="caution">
    <text evidence="1">The sequence shown here is derived from an EMBL/GenBank/DDBJ whole genome shotgun (WGS) entry which is preliminary data.</text>
</comment>
<dbReference type="EMBL" id="JBHTLR010000019">
    <property type="protein sequence ID" value="MFD1217781.1"/>
    <property type="molecule type" value="Genomic_DNA"/>
</dbReference>
<keyword evidence="2" id="KW-1185">Reference proteome</keyword>
<evidence type="ECO:0000313" key="1">
    <source>
        <dbReference type="EMBL" id="MFD1217781.1"/>
    </source>
</evidence>
<evidence type="ECO:0000313" key="2">
    <source>
        <dbReference type="Proteomes" id="UP001597264"/>
    </source>
</evidence>
<dbReference type="InterPro" id="IPR046493">
    <property type="entry name" value="DUF6586"/>
</dbReference>